<comment type="caution">
    <text evidence="3">The sequence shown here is derived from an EMBL/GenBank/DDBJ whole genome shotgun (WGS) entry which is preliminary data.</text>
</comment>
<dbReference type="AlphaFoldDB" id="A0A4U6X8X0"/>
<accession>A0A4U6X8X0</accession>
<evidence type="ECO:0000259" key="2">
    <source>
        <dbReference type="Pfam" id="PF23550"/>
    </source>
</evidence>
<dbReference type="FunFam" id="3.80.10.10:FF:000601">
    <property type="entry name" value="DNA repair protein Rad7, protein"/>
    <property type="match status" value="1"/>
</dbReference>
<dbReference type="STRING" id="1306861.A0A4U6X8X0"/>
<feature type="compositionally biased region" description="Polar residues" evidence="1">
    <location>
        <begin position="230"/>
        <end position="243"/>
    </location>
</feature>
<proteinExistence type="predicted"/>
<dbReference type="SMART" id="SM00367">
    <property type="entry name" value="LRR_CC"/>
    <property type="match status" value="3"/>
</dbReference>
<dbReference type="PANTHER" id="PTHR13318">
    <property type="entry name" value="PARTNER OF PAIRED, ISOFORM B-RELATED"/>
    <property type="match status" value="1"/>
</dbReference>
<dbReference type="EMBL" id="PJEX01000267">
    <property type="protein sequence ID" value="TKW52021.1"/>
    <property type="molecule type" value="Genomic_DNA"/>
</dbReference>
<dbReference type="SUPFAM" id="SSF52047">
    <property type="entry name" value="RNI-like"/>
    <property type="match status" value="1"/>
</dbReference>
<organism evidence="3 4">
    <name type="scientific">Colletotrichum tanaceti</name>
    <dbReference type="NCBI Taxonomy" id="1306861"/>
    <lineage>
        <taxon>Eukaryota</taxon>
        <taxon>Fungi</taxon>
        <taxon>Dikarya</taxon>
        <taxon>Ascomycota</taxon>
        <taxon>Pezizomycotina</taxon>
        <taxon>Sordariomycetes</taxon>
        <taxon>Hypocreomycetidae</taxon>
        <taxon>Glomerellales</taxon>
        <taxon>Glomerellaceae</taxon>
        <taxon>Colletotrichum</taxon>
        <taxon>Colletotrichum destructivum species complex</taxon>
    </lineage>
</organism>
<feature type="region of interest" description="Disordered" evidence="1">
    <location>
        <begin position="85"/>
        <end position="137"/>
    </location>
</feature>
<dbReference type="Proteomes" id="UP000310108">
    <property type="component" value="Unassembled WGS sequence"/>
</dbReference>
<dbReference type="InterPro" id="IPR056451">
    <property type="entry name" value="Znf_Tbcl_Rhp7"/>
</dbReference>
<evidence type="ECO:0000256" key="1">
    <source>
        <dbReference type="SAM" id="MobiDB-lite"/>
    </source>
</evidence>
<name>A0A4U6X8X0_9PEZI</name>
<feature type="region of interest" description="Disordered" evidence="1">
    <location>
        <begin position="218"/>
        <end position="243"/>
    </location>
</feature>
<dbReference type="OrthoDB" id="1924287at2759"/>
<feature type="compositionally biased region" description="Acidic residues" evidence="1">
    <location>
        <begin position="97"/>
        <end position="106"/>
    </location>
</feature>
<feature type="domain" description="DNA repair protein rhp7 treble clef" evidence="2">
    <location>
        <begin position="179"/>
        <end position="216"/>
    </location>
</feature>
<feature type="compositionally biased region" description="Basic and acidic residues" evidence="1">
    <location>
        <begin position="120"/>
        <end position="130"/>
    </location>
</feature>
<feature type="compositionally biased region" description="Low complexity" evidence="1">
    <location>
        <begin position="13"/>
        <end position="46"/>
    </location>
</feature>
<keyword evidence="4" id="KW-1185">Reference proteome</keyword>
<dbReference type="GO" id="GO:0031146">
    <property type="term" value="P:SCF-dependent proteasomal ubiquitin-dependent protein catabolic process"/>
    <property type="evidence" value="ECO:0007669"/>
    <property type="project" value="TreeGrafter"/>
</dbReference>
<dbReference type="InterPro" id="IPR032675">
    <property type="entry name" value="LRR_dom_sf"/>
</dbReference>
<reference evidence="3 4" key="1">
    <citation type="journal article" date="2019" name="PLoS ONE">
        <title>Comparative genome analysis indicates high evolutionary potential of pathogenicity genes in Colletotrichum tanaceti.</title>
        <authorList>
            <person name="Lelwala R.V."/>
            <person name="Korhonen P.K."/>
            <person name="Young N.D."/>
            <person name="Scott J.B."/>
            <person name="Ades P.A."/>
            <person name="Gasser R.B."/>
            <person name="Taylor P.W.J."/>
        </authorList>
    </citation>
    <scope>NUCLEOTIDE SEQUENCE [LARGE SCALE GENOMIC DNA]</scope>
    <source>
        <strain evidence="3">BRIP57314</strain>
    </source>
</reference>
<evidence type="ECO:0000313" key="3">
    <source>
        <dbReference type="EMBL" id="TKW52021.1"/>
    </source>
</evidence>
<gene>
    <name evidence="3" type="primary">rhp7</name>
    <name evidence="3" type="ORF">CTA1_7532</name>
</gene>
<dbReference type="PANTHER" id="PTHR13318:SF234">
    <property type="entry name" value="RNI-LIKE PROTEIN"/>
    <property type="match status" value="1"/>
</dbReference>
<dbReference type="Gene3D" id="3.80.10.10">
    <property type="entry name" value="Ribonuclease Inhibitor"/>
    <property type="match status" value="2"/>
</dbReference>
<feature type="region of interest" description="Disordered" evidence="1">
    <location>
        <begin position="1"/>
        <end position="48"/>
    </location>
</feature>
<evidence type="ECO:0000313" key="4">
    <source>
        <dbReference type="Proteomes" id="UP000310108"/>
    </source>
</evidence>
<dbReference type="InterPro" id="IPR006553">
    <property type="entry name" value="Leu-rich_rpt_Cys-con_subtyp"/>
</dbReference>
<dbReference type="Pfam" id="PF23550">
    <property type="entry name" value="zf_Tbcl_Rhp7"/>
    <property type="match status" value="1"/>
</dbReference>
<sequence length="653" mass="73389">MTRLTRQRAQAESQSQNQNQNQSQSQNQNQNLPAQQDQFAPQNQAQGTNRRFRHISGPQSALTDYLATNNISASRIRLEADRRRAAAARSRQAQDGRDDEEEEEEAGPLTEFTGATDAPDSGRNETEAERKKRLKKEQQALAKIKASKLFLKRKRYMKDAEAEDDYARFLLSEKLEPVPGQMDNCAICKKRFTVTAYSLSGPEGGLLCAQCSKDQAAKKGKDAKRPRKSASGQGSRRKVQSNILDGTYQTGAKNLTTLCIETLAKNVDLADSLGDLPDKVVDKIARLFSKRRLLSPETLPLFVQPSTTTVKIYDGAKLGPNDFRGIFQTTRNLQHFKARNAIQFKDDVLLYLTGRDFKLRSFNIHGANLLSDPTWTLFLTAQGFDLEAIQVYYTDRHFGDEILALLPLKCPGLKRLKVYHNQKVTNDGVKAIGNIKTLTHLGLHLQHNISPKSLSHMIRGAGQNLETLSLRKMPKANDEVLTAIKNTCRSLRKLRVTDSENMTDEGFVDLFTDWANPAIEIIDLQKCRHLESTKPRDNPDGVGLCSDGFRALMKHSGGKLRDLNIHACRHIKRDAFEDVFNKDDQYPHLSKLEISFIEDVDDFVLGRIFRSCPNIREINVFGCMKVKDVKVPRGKVLVGVPNAIGMVIEGRED</sequence>
<dbReference type="GO" id="GO:0019005">
    <property type="term" value="C:SCF ubiquitin ligase complex"/>
    <property type="evidence" value="ECO:0007669"/>
    <property type="project" value="TreeGrafter"/>
</dbReference>
<protein>
    <submittedName>
        <fullName evidence="3">DNA repair protein rhp7</fullName>
    </submittedName>
</protein>